<dbReference type="RefSeq" id="WP_012110406.1">
    <property type="nucleotide sequence ID" value="NC_009719.1"/>
</dbReference>
<sequence length="357" mass="38520">MRYLNRTMLLRSWAALAAAVAAYFIWQSVNNEGLAEGFASGNGRIEAVEIDIAAKTPGRVQEMFVDEGDFVTAGEILVKLGTASLEAQLRQAEAQLHQAVIGVESVKSQVEQRQAEKAAATAVVAQRRAELDAAQSRLNRTEQLTSKGTASRQTLDDDRARFQAAKAAVSAAEAQLAASDAAIATAKSQVIGAEAEVEAGRATIERLKADIEDATLLAPRDGRIQYRVTQPGEVVAAGGKVLNMIDVSDVYMTFFLPTDAAGRVALGAEVHLVLDAAPQYVIPATATFVADVAQFTPKTVETLDEREKLMFRVKASIDPDLLRKHIRNVKTGLPGMAYVRLDPRVEWPAELQVKLPQ</sequence>
<dbReference type="Gene3D" id="2.40.30.170">
    <property type="match status" value="1"/>
</dbReference>
<protein>
    <submittedName>
        <fullName evidence="2">Secretion protein HlyD family protein</fullName>
    </submittedName>
</protein>
<evidence type="ECO:0000256" key="1">
    <source>
        <dbReference type="SAM" id="SignalP"/>
    </source>
</evidence>
<accession>A7HT89</accession>
<dbReference type="STRING" id="402881.Plav_1503"/>
<dbReference type="AlphaFoldDB" id="A7HT89"/>
<dbReference type="HOGENOM" id="CLU_018816_6_0_5"/>
<reference evidence="2 3" key="1">
    <citation type="journal article" date="2011" name="Stand. Genomic Sci.">
        <title>Complete genome sequence of Parvibaculum lavamentivorans type strain (DS-1(T)).</title>
        <authorList>
            <person name="Schleheck D."/>
            <person name="Weiss M."/>
            <person name="Pitluck S."/>
            <person name="Bruce D."/>
            <person name="Land M.L."/>
            <person name="Han S."/>
            <person name="Saunders E."/>
            <person name="Tapia R."/>
            <person name="Detter C."/>
            <person name="Brettin T."/>
            <person name="Han J."/>
            <person name="Woyke T."/>
            <person name="Goodwin L."/>
            <person name="Pennacchio L."/>
            <person name="Nolan M."/>
            <person name="Cook A.M."/>
            <person name="Kjelleberg S."/>
            <person name="Thomas T."/>
        </authorList>
    </citation>
    <scope>NUCLEOTIDE SEQUENCE [LARGE SCALE GENOMIC DNA]</scope>
    <source>
        <strain evidence="3">DS-1 / DSM 13023 / NCIMB 13966</strain>
    </source>
</reference>
<dbReference type="GO" id="GO:0005886">
    <property type="term" value="C:plasma membrane"/>
    <property type="evidence" value="ECO:0007669"/>
    <property type="project" value="TreeGrafter"/>
</dbReference>
<dbReference type="Gene3D" id="1.10.287.470">
    <property type="entry name" value="Helix hairpin bin"/>
    <property type="match status" value="1"/>
</dbReference>
<dbReference type="PANTHER" id="PTHR30438">
    <property type="entry name" value="36 KDA ANTIGEN-RELATED"/>
    <property type="match status" value="1"/>
</dbReference>
<dbReference type="Proteomes" id="UP000006377">
    <property type="component" value="Chromosome"/>
</dbReference>
<feature type="signal peptide" evidence="1">
    <location>
        <begin position="1"/>
        <end position="17"/>
    </location>
</feature>
<name>A7HT89_PARL1</name>
<dbReference type="KEGG" id="pla:Plav_1503"/>
<evidence type="ECO:0000313" key="2">
    <source>
        <dbReference type="EMBL" id="ABS63122.1"/>
    </source>
</evidence>
<dbReference type="eggNOG" id="COG0845">
    <property type="taxonomic scope" value="Bacteria"/>
</dbReference>
<dbReference type="FunFam" id="2.40.50.100:FF:000077">
    <property type="entry name" value="Glycoside hydrolase family 43"/>
    <property type="match status" value="1"/>
</dbReference>
<dbReference type="PRINTS" id="PR01490">
    <property type="entry name" value="RTXTOXIND"/>
</dbReference>
<gene>
    <name evidence="2" type="ordered locus">Plav_1503</name>
</gene>
<feature type="chain" id="PRO_5002708190" evidence="1">
    <location>
        <begin position="18"/>
        <end position="357"/>
    </location>
</feature>
<dbReference type="EMBL" id="CP000774">
    <property type="protein sequence ID" value="ABS63122.1"/>
    <property type="molecule type" value="Genomic_DNA"/>
</dbReference>
<proteinExistence type="predicted"/>
<dbReference type="SUPFAM" id="SSF111369">
    <property type="entry name" value="HlyD-like secretion proteins"/>
    <property type="match status" value="3"/>
</dbReference>
<organism evidence="2 3">
    <name type="scientific">Parvibaculum lavamentivorans (strain DS-1 / DSM 13023 / NCIMB 13966)</name>
    <dbReference type="NCBI Taxonomy" id="402881"/>
    <lineage>
        <taxon>Bacteria</taxon>
        <taxon>Pseudomonadati</taxon>
        <taxon>Pseudomonadota</taxon>
        <taxon>Alphaproteobacteria</taxon>
        <taxon>Hyphomicrobiales</taxon>
        <taxon>Parvibaculaceae</taxon>
        <taxon>Parvibaculum</taxon>
    </lineage>
</organism>
<dbReference type="Gene3D" id="2.40.50.100">
    <property type="match status" value="1"/>
</dbReference>
<evidence type="ECO:0000313" key="3">
    <source>
        <dbReference type="Proteomes" id="UP000006377"/>
    </source>
</evidence>
<keyword evidence="1" id="KW-0732">Signal</keyword>
<keyword evidence="3" id="KW-1185">Reference proteome</keyword>
<dbReference type="PANTHER" id="PTHR30438:SF2">
    <property type="entry name" value="MEMBRANE PROTEIN"/>
    <property type="match status" value="1"/>
</dbReference>